<keyword evidence="2" id="KW-1003">Cell membrane</keyword>
<dbReference type="OrthoDB" id="221467at2"/>
<comment type="similarity">
    <text evidence="6">Belongs to the ABC-4 integral membrane protein family.</text>
</comment>
<keyword evidence="4 8" id="KW-1133">Transmembrane helix</keyword>
<dbReference type="RefSeq" id="WP_077027512.1">
    <property type="nucleotide sequence ID" value="NZ_CP017641.1"/>
</dbReference>
<feature type="transmembrane region" description="Helical" evidence="8">
    <location>
        <begin position="503"/>
        <end position="531"/>
    </location>
</feature>
<keyword evidence="12" id="KW-1185">Reference proteome</keyword>
<feature type="transmembrane region" description="Helical" evidence="8">
    <location>
        <begin position="427"/>
        <end position="449"/>
    </location>
</feature>
<feature type="transmembrane region" description="Helical" evidence="8">
    <location>
        <begin position="558"/>
        <end position="577"/>
    </location>
</feature>
<dbReference type="Proteomes" id="UP000187735">
    <property type="component" value="Chromosome"/>
</dbReference>
<sequence>MKSVRLIFKLVSQQLRIAAGRAIVTIAGIVASACAVVWVVSGYDALVSQFDDNAGKYLGRYDVLLIPQGPPGALTFVNDELIESLRTDVGILEVNPIHQSRVTVTRVATPGDGDVEETSLGLVVGSRPPVNGAPPIAPILVATAASDPPYELVDGSWIDDDTVVLSSGAADSLRVEVGDHVQVTTLANQRQFRVAGIVQQAREAPSLVGQTGPRPRRKGRSPRDQSDGKQSGPERGDDRLDTTPDRPGTPKIGLPSAYVQGVATNAVYMRPAPAAHVIGFVARPTLVQLALRDTVDAEQFAEAWQDRLGQNSPPLNIVDFSRVRAGLKNSRSVLSQRAQAYAASGFAALASVFIIFSLLSMGVSERTREFALLRAIGLNRLQIAAVVVTESLVLAVVGWLGGLIAGYLLIVIGGQWMPSLFASGAKLGWTCLSLTAMTVFAGALAAAIIPAWKATRIQPIEAMASARMVAPTFTSQWRLAAVGLLLALSAPVTVFVLPLPDEWRIWCYSIVTYPALLIGMALMAPAVVVLTERILGVAIARLFALDPRLLTTQLSSNLWRTIGATLALSVGLVLYASTQTWGYSMLQPYLPGTWLPDVLVSFNPQGLDEAGTDAVRNTKGVAAESVAPLAIEQAKFDWGNAEAPARLKYDNAVIFGLDPAQTISGTDPLIALDFVEGDRKSVAQNLAIHHSCVISEDFAMSAGVSTGDTLVLIPPNAEAERVEYQIAGIVRLPGWHWITKFSGVRRHFVRTACMIFADRQNVMQDFHLARPEFCWMNLQPGADLTSIETEMQEIAEEFAVGNFEASGIGEITSYRPFARTTATQTVRRAITIRANDMIWGMSQLPLITLFIMSLAVVNAVIASVRSRQWEFGILRAVGASRLQLVRLVFGETLLIGFAACVLSLAFGLIAGWCGVGMAAYSRWSFFQSDPNLIIPWTHLAFGFAATLALCLVAAVLPALRIGRAEPLKLLQAG</sequence>
<proteinExistence type="inferred from homology"/>
<feature type="region of interest" description="Disordered" evidence="7">
    <location>
        <begin position="203"/>
        <end position="255"/>
    </location>
</feature>
<name>A0A1P8WR04_9PLAN</name>
<feature type="transmembrane region" description="Helical" evidence="8">
    <location>
        <begin position="383"/>
        <end position="412"/>
    </location>
</feature>
<evidence type="ECO:0000259" key="10">
    <source>
        <dbReference type="Pfam" id="PF12704"/>
    </source>
</evidence>
<feature type="compositionally biased region" description="Basic and acidic residues" evidence="7">
    <location>
        <begin position="221"/>
        <end position="244"/>
    </location>
</feature>
<keyword evidence="5 8" id="KW-0472">Membrane</keyword>
<keyword evidence="3 8" id="KW-0812">Transmembrane</keyword>
<dbReference type="Pfam" id="PF12704">
    <property type="entry name" value="MacB_PCD"/>
    <property type="match status" value="1"/>
</dbReference>
<dbReference type="GO" id="GO:0005886">
    <property type="term" value="C:plasma membrane"/>
    <property type="evidence" value="ECO:0007669"/>
    <property type="project" value="UniProtKB-SubCell"/>
</dbReference>
<dbReference type="InterPro" id="IPR003838">
    <property type="entry name" value="ABC3_permease_C"/>
</dbReference>
<evidence type="ECO:0000259" key="9">
    <source>
        <dbReference type="Pfam" id="PF02687"/>
    </source>
</evidence>
<dbReference type="PANTHER" id="PTHR30572:SF4">
    <property type="entry name" value="ABC TRANSPORTER PERMEASE YTRF"/>
    <property type="match status" value="1"/>
</dbReference>
<feature type="transmembrane region" description="Helical" evidence="8">
    <location>
        <begin position="477"/>
        <end position="497"/>
    </location>
</feature>
<dbReference type="AlphaFoldDB" id="A0A1P8WR04"/>
<feature type="transmembrane region" description="Helical" evidence="8">
    <location>
        <begin position="884"/>
        <end position="912"/>
    </location>
</feature>
<accession>A0A1P8WR04</accession>
<evidence type="ECO:0000256" key="5">
    <source>
        <dbReference type="ARBA" id="ARBA00023136"/>
    </source>
</evidence>
<protein>
    <submittedName>
        <fullName evidence="11">Acidobacterial duplicated orphan permease</fullName>
    </submittedName>
</protein>
<evidence type="ECO:0000256" key="1">
    <source>
        <dbReference type="ARBA" id="ARBA00004651"/>
    </source>
</evidence>
<feature type="domain" description="MacB-like periplasmic core" evidence="10">
    <location>
        <begin position="23"/>
        <end position="201"/>
    </location>
</feature>
<dbReference type="GO" id="GO:0022857">
    <property type="term" value="F:transmembrane transporter activity"/>
    <property type="evidence" value="ECO:0007669"/>
    <property type="project" value="TreeGrafter"/>
</dbReference>
<feature type="transmembrane region" description="Helical" evidence="8">
    <location>
        <begin position="932"/>
        <end position="959"/>
    </location>
</feature>
<evidence type="ECO:0000256" key="6">
    <source>
        <dbReference type="ARBA" id="ARBA00038076"/>
    </source>
</evidence>
<evidence type="ECO:0000256" key="7">
    <source>
        <dbReference type="SAM" id="MobiDB-lite"/>
    </source>
</evidence>
<dbReference type="PROSITE" id="PS51257">
    <property type="entry name" value="PROKAR_LIPOPROTEIN"/>
    <property type="match status" value="1"/>
</dbReference>
<feature type="domain" description="ABC3 transporter permease C-terminal" evidence="9">
    <location>
        <begin position="342"/>
        <end position="459"/>
    </location>
</feature>
<evidence type="ECO:0000256" key="4">
    <source>
        <dbReference type="ARBA" id="ARBA00022989"/>
    </source>
</evidence>
<dbReference type="KEGG" id="fmr:Fuma_06165"/>
<organism evidence="11 12">
    <name type="scientific">Fuerstiella marisgermanici</name>
    <dbReference type="NCBI Taxonomy" id="1891926"/>
    <lineage>
        <taxon>Bacteria</taxon>
        <taxon>Pseudomonadati</taxon>
        <taxon>Planctomycetota</taxon>
        <taxon>Planctomycetia</taxon>
        <taxon>Planctomycetales</taxon>
        <taxon>Planctomycetaceae</taxon>
        <taxon>Fuerstiella</taxon>
    </lineage>
</organism>
<evidence type="ECO:0000256" key="3">
    <source>
        <dbReference type="ARBA" id="ARBA00022692"/>
    </source>
</evidence>
<feature type="domain" description="ABC3 transporter permease C-terminal" evidence="9">
    <location>
        <begin position="845"/>
        <end position="966"/>
    </location>
</feature>
<feature type="transmembrane region" description="Helical" evidence="8">
    <location>
        <begin position="21"/>
        <end position="40"/>
    </location>
</feature>
<evidence type="ECO:0000256" key="8">
    <source>
        <dbReference type="SAM" id="Phobius"/>
    </source>
</evidence>
<dbReference type="InterPro" id="IPR025857">
    <property type="entry name" value="MacB_PCD"/>
</dbReference>
<dbReference type="PANTHER" id="PTHR30572">
    <property type="entry name" value="MEMBRANE COMPONENT OF TRANSPORTER-RELATED"/>
    <property type="match status" value="1"/>
</dbReference>
<dbReference type="Pfam" id="PF02687">
    <property type="entry name" value="FtsX"/>
    <property type="match status" value="2"/>
</dbReference>
<comment type="subcellular location">
    <subcellularLocation>
        <location evidence="1">Cell membrane</location>
        <topology evidence="1">Multi-pass membrane protein</topology>
    </subcellularLocation>
</comment>
<reference evidence="11 12" key="1">
    <citation type="journal article" date="2016" name="Front. Microbiol.">
        <title>Fuerstia marisgermanicae gen. nov., sp. nov., an Unusual Member of the Phylum Planctomycetes from the German Wadden Sea.</title>
        <authorList>
            <person name="Kohn T."/>
            <person name="Heuer A."/>
            <person name="Jogler M."/>
            <person name="Vollmers J."/>
            <person name="Boedeker C."/>
            <person name="Bunk B."/>
            <person name="Rast P."/>
            <person name="Borchert D."/>
            <person name="Glockner I."/>
            <person name="Freese H.M."/>
            <person name="Klenk H.P."/>
            <person name="Overmann J."/>
            <person name="Kaster A.K."/>
            <person name="Rohde M."/>
            <person name="Wiegand S."/>
            <person name="Jogler C."/>
        </authorList>
    </citation>
    <scope>NUCLEOTIDE SEQUENCE [LARGE SCALE GENOMIC DNA]</scope>
    <source>
        <strain evidence="11 12">NH11</strain>
    </source>
</reference>
<feature type="transmembrane region" description="Helical" evidence="8">
    <location>
        <begin position="340"/>
        <end position="363"/>
    </location>
</feature>
<dbReference type="InterPro" id="IPR050250">
    <property type="entry name" value="Macrolide_Exporter_MacB"/>
</dbReference>
<dbReference type="STRING" id="1891926.Fuma_06165"/>
<gene>
    <name evidence="11" type="ORF">Fuma_06165</name>
</gene>
<dbReference type="EMBL" id="CP017641">
    <property type="protein sequence ID" value="APZ96496.1"/>
    <property type="molecule type" value="Genomic_DNA"/>
</dbReference>
<evidence type="ECO:0000313" key="12">
    <source>
        <dbReference type="Proteomes" id="UP000187735"/>
    </source>
</evidence>
<evidence type="ECO:0000313" key="11">
    <source>
        <dbReference type="EMBL" id="APZ96496.1"/>
    </source>
</evidence>
<evidence type="ECO:0000256" key="2">
    <source>
        <dbReference type="ARBA" id="ARBA00022475"/>
    </source>
</evidence>
<feature type="transmembrane region" description="Helical" evidence="8">
    <location>
        <begin position="844"/>
        <end position="864"/>
    </location>
</feature>